<protein>
    <submittedName>
        <fullName evidence="6">Alkylpyrone O-methyltransferase</fullName>
    </submittedName>
</protein>
<keyword evidence="2 5" id="KW-0812">Transmembrane</keyword>
<dbReference type="Pfam" id="PF04140">
    <property type="entry name" value="ICMT"/>
    <property type="match status" value="1"/>
</dbReference>
<name>A0ABR5AZS4_BACBA</name>
<evidence type="ECO:0000313" key="7">
    <source>
        <dbReference type="Proteomes" id="UP000031982"/>
    </source>
</evidence>
<accession>A0ABR5AZS4</accession>
<dbReference type="PANTHER" id="PTHR43847">
    <property type="entry name" value="BLL3993 PROTEIN"/>
    <property type="match status" value="1"/>
</dbReference>
<keyword evidence="4 5" id="KW-0472">Membrane</keyword>
<reference evidence="6 7" key="1">
    <citation type="submission" date="2015-01" db="EMBL/GenBank/DDBJ databases">
        <title>Genome Assembly of Bacillus badius MTCC 1458.</title>
        <authorList>
            <person name="Verma A."/>
            <person name="Khatri I."/>
            <person name="Mual P."/>
            <person name="Subramanian S."/>
            <person name="Krishnamurthi S."/>
        </authorList>
    </citation>
    <scope>NUCLEOTIDE SEQUENCE [LARGE SCALE GENOMIC DNA]</scope>
    <source>
        <strain evidence="6 7">MTCC 1458</strain>
    </source>
</reference>
<comment type="caution">
    <text evidence="6">The sequence shown here is derived from an EMBL/GenBank/DDBJ whole genome shotgun (WGS) entry which is preliminary data.</text>
</comment>
<evidence type="ECO:0000256" key="2">
    <source>
        <dbReference type="ARBA" id="ARBA00022692"/>
    </source>
</evidence>
<evidence type="ECO:0000313" key="6">
    <source>
        <dbReference type="EMBL" id="KIL80252.1"/>
    </source>
</evidence>
<dbReference type="Gene3D" id="1.20.120.1630">
    <property type="match status" value="1"/>
</dbReference>
<evidence type="ECO:0000256" key="4">
    <source>
        <dbReference type="ARBA" id="ARBA00023136"/>
    </source>
</evidence>
<keyword evidence="3 5" id="KW-1133">Transmembrane helix</keyword>
<dbReference type="RefSeq" id="WP_041113029.1">
    <property type="nucleotide sequence ID" value="NZ_JARTHD010000022.1"/>
</dbReference>
<gene>
    <name evidence="6" type="ORF">SD77_0100</name>
</gene>
<keyword evidence="7" id="KW-1185">Reference proteome</keyword>
<feature type="transmembrane region" description="Helical" evidence="5">
    <location>
        <begin position="142"/>
        <end position="160"/>
    </location>
</feature>
<evidence type="ECO:0000256" key="3">
    <source>
        <dbReference type="ARBA" id="ARBA00022989"/>
    </source>
</evidence>
<evidence type="ECO:0000256" key="1">
    <source>
        <dbReference type="ARBA" id="ARBA00004141"/>
    </source>
</evidence>
<dbReference type="PANTHER" id="PTHR43847:SF1">
    <property type="entry name" value="BLL3993 PROTEIN"/>
    <property type="match status" value="1"/>
</dbReference>
<dbReference type="Proteomes" id="UP000031982">
    <property type="component" value="Unassembled WGS sequence"/>
</dbReference>
<dbReference type="InterPro" id="IPR052527">
    <property type="entry name" value="Metal_cation-efflux_comp"/>
</dbReference>
<organism evidence="6 7">
    <name type="scientific">Bacillus badius</name>
    <dbReference type="NCBI Taxonomy" id="1455"/>
    <lineage>
        <taxon>Bacteria</taxon>
        <taxon>Bacillati</taxon>
        <taxon>Bacillota</taxon>
        <taxon>Bacilli</taxon>
        <taxon>Bacillales</taxon>
        <taxon>Bacillaceae</taxon>
        <taxon>Pseudobacillus</taxon>
    </lineage>
</organism>
<feature type="transmembrane region" description="Helical" evidence="5">
    <location>
        <begin position="71"/>
        <end position="96"/>
    </location>
</feature>
<dbReference type="InterPro" id="IPR007269">
    <property type="entry name" value="ICMT_MeTrfase"/>
</dbReference>
<comment type="subcellular location">
    <subcellularLocation>
        <location evidence="1">Membrane</location>
        <topology evidence="1">Multi-pass membrane protein</topology>
    </subcellularLocation>
</comment>
<proteinExistence type="predicted"/>
<evidence type="ECO:0000256" key="5">
    <source>
        <dbReference type="SAM" id="Phobius"/>
    </source>
</evidence>
<feature type="transmembrane region" description="Helical" evidence="5">
    <location>
        <begin position="44"/>
        <end position="65"/>
    </location>
</feature>
<feature type="transmembrane region" description="Helical" evidence="5">
    <location>
        <begin position="6"/>
        <end position="23"/>
    </location>
</feature>
<sequence>MSLFFLVFTFVVLQRLLEVIYARSNEKRMRAQGAIEFGAEHYKWIVLLHVLFFVSLLAEVFYIGMDLAPGWQWFFAGFLIAQLLRVWSLASLGPFWNTKILVLPGASKVKRGPYRWIPHPNYVVVAMEIASLPLIFGAWRTALIFSVANALLLLFIRIPAEEKALERLESQ</sequence>
<dbReference type="EMBL" id="JXLP01000001">
    <property type="protein sequence ID" value="KIL80252.1"/>
    <property type="molecule type" value="Genomic_DNA"/>
</dbReference>